<evidence type="ECO:0000313" key="2">
    <source>
        <dbReference type="Proteomes" id="UP001317629"/>
    </source>
</evidence>
<keyword evidence="2" id="KW-1185">Reference proteome</keyword>
<evidence type="ECO:0008006" key="3">
    <source>
        <dbReference type="Google" id="ProtNLM"/>
    </source>
</evidence>
<sequence>MTDKSSLATLFADTLALSVAANAVIAVRLTKMALGAVDPKHESSLMVSEKIDAAAEATFAAARAVAMGQAHHAAGRAVAVYKRKVDRNLRRLTGG</sequence>
<gene>
    <name evidence="1" type="ORF">SS37A_21960</name>
</gene>
<evidence type="ECO:0000313" key="1">
    <source>
        <dbReference type="EMBL" id="BDV34667.1"/>
    </source>
</evidence>
<organism evidence="1 2">
    <name type="scientific">Methylocystis iwaonis</name>
    <dbReference type="NCBI Taxonomy" id="2885079"/>
    <lineage>
        <taxon>Bacteria</taxon>
        <taxon>Pseudomonadati</taxon>
        <taxon>Pseudomonadota</taxon>
        <taxon>Alphaproteobacteria</taxon>
        <taxon>Hyphomicrobiales</taxon>
        <taxon>Methylocystaceae</taxon>
        <taxon>Methylocystis</taxon>
    </lineage>
</organism>
<reference evidence="1 2" key="1">
    <citation type="journal article" date="2023" name="Int. J. Syst. Evol. Microbiol.">
        <title>Methylocystis iwaonis sp. nov., a type II methane-oxidizing bacterium from surface soil of a rice paddy field in Japan, and emended description of the genus Methylocystis (ex Whittenbury et al. 1970) Bowman et al. 1993.</title>
        <authorList>
            <person name="Kaise H."/>
            <person name="Sawadogo J.B."/>
            <person name="Alam M.S."/>
            <person name="Ueno C."/>
            <person name="Dianou D."/>
            <person name="Shinjo R."/>
            <person name="Asakawa S."/>
        </authorList>
    </citation>
    <scope>NUCLEOTIDE SEQUENCE [LARGE SCALE GENOMIC DNA]</scope>
    <source>
        <strain evidence="1 2">SS37A-Re</strain>
    </source>
</reference>
<dbReference type="RefSeq" id="WP_202071923.1">
    <property type="nucleotide sequence ID" value="NZ_AP027142.1"/>
</dbReference>
<protein>
    <recommendedName>
        <fullName evidence="3">Antifreeze protein</fullName>
    </recommendedName>
</protein>
<dbReference type="EMBL" id="AP027142">
    <property type="protein sequence ID" value="BDV34667.1"/>
    <property type="molecule type" value="Genomic_DNA"/>
</dbReference>
<dbReference type="Proteomes" id="UP001317629">
    <property type="component" value="Chromosome"/>
</dbReference>
<name>A0ABM8E9Y0_9HYPH</name>
<proteinExistence type="predicted"/>
<accession>A0ABM8E9Y0</accession>